<proteinExistence type="predicted"/>
<dbReference type="InterPro" id="IPR050484">
    <property type="entry name" value="Transf_Hexapept/Carb_Anhydrase"/>
</dbReference>
<dbReference type="InterPro" id="IPR047324">
    <property type="entry name" value="LbH_gamma_CA-like"/>
</dbReference>
<dbReference type="InterPro" id="IPR011004">
    <property type="entry name" value="Trimer_LpxA-like_sf"/>
</dbReference>
<gene>
    <name evidence="1" type="ORF">H0E82_12145</name>
</gene>
<evidence type="ECO:0000313" key="2">
    <source>
        <dbReference type="Proteomes" id="UP000589896"/>
    </source>
</evidence>
<dbReference type="Gene3D" id="2.160.10.10">
    <property type="entry name" value="Hexapeptide repeat proteins"/>
    <property type="match status" value="1"/>
</dbReference>
<dbReference type="AlphaFoldDB" id="A0A7Z0TZJ8"/>
<name>A0A7Z0TZJ8_9GAMM</name>
<accession>A0A7Z0TZJ8</accession>
<organism evidence="1 2">
    <name type="scientific">Luteimonas deserti</name>
    <dbReference type="NCBI Taxonomy" id="2752306"/>
    <lineage>
        <taxon>Bacteria</taxon>
        <taxon>Pseudomonadati</taxon>
        <taxon>Pseudomonadota</taxon>
        <taxon>Gammaproteobacteria</taxon>
        <taxon>Lysobacterales</taxon>
        <taxon>Lysobacteraceae</taxon>
        <taxon>Luteimonas</taxon>
    </lineage>
</organism>
<sequence length="180" mass="18988">MNLRPYRDTAPQLGARVYVDPAASVIGDVVLDDDVSVWPATVIRGDVNHVRIGARTSVQDGSVIHVSHAGPHAKLGGFATVIGHDVTIGHKAIIHACTIEDTVLVGMGAILLDGVVVRRHAMIGAGAVVPPGREVGEGELWVGSPARCVRRLTDAQIEGLHYSAGHYVRLKDEYLAAQAG</sequence>
<comment type="caution">
    <text evidence="1">The sequence shown here is derived from an EMBL/GenBank/DDBJ whole genome shotgun (WGS) entry which is preliminary data.</text>
</comment>
<dbReference type="PANTHER" id="PTHR13061:SF56">
    <property type="entry name" value="PROTEIN YRDA"/>
    <property type="match status" value="1"/>
</dbReference>
<keyword evidence="2" id="KW-1185">Reference proteome</keyword>
<protein>
    <submittedName>
        <fullName evidence="1">Gamma carbonic anhydrase family protein</fullName>
    </submittedName>
</protein>
<dbReference type="CDD" id="cd04645">
    <property type="entry name" value="LbH_gamma_CA_like"/>
    <property type="match status" value="1"/>
</dbReference>
<dbReference type="RefSeq" id="WP_180545725.1">
    <property type="nucleotide sequence ID" value="NZ_JACCJZ010000019.1"/>
</dbReference>
<reference evidence="1 2" key="1">
    <citation type="submission" date="2020-07" db="EMBL/GenBank/DDBJ databases">
        <title>isolation of Luteimonas sp. SJ-16.</title>
        <authorList>
            <person name="Huang X.-X."/>
            <person name="Xu L."/>
            <person name="Sun J.-Q."/>
        </authorList>
    </citation>
    <scope>NUCLEOTIDE SEQUENCE [LARGE SCALE GENOMIC DNA]</scope>
    <source>
        <strain evidence="1 2">SJ-16</strain>
    </source>
</reference>
<dbReference type="Pfam" id="PF00132">
    <property type="entry name" value="Hexapep"/>
    <property type="match status" value="1"/>
</dbReference>
<dbReference type="Proteomes" id="UP000589896">
    <property type="component" value="Unassembled WGS sequence"/>
</dbReference>
<dbReference type="SUPFAM" id="SSF51161">
    <property type="entry name" value="Trimeric LpxA-like enzymes"/>
    <property type="match status" value="1"/>
</dbReference>
<evidence type="ECO:0000313" key="1">
    <source>
        <dbReference type="EMBL" id="NYZ63502.1"/>
    </source>
</evidence>
<dbReference type="EMBL" id="JACCJZ010000019">
    <property type="protein sequence ID" value="NYZ63502.1"/>
    <property type="molecule type" value="Genomic_DNA"/>
</dbReference>
<dbReference type="InterPro" id="IPR001451">
    <property type="entry name" value="Hexapep"/>
</dbReference>
<dbReference type="PANTHER" id="PTHR13061">
    <property type="entry name" value="DYNACTIN SUBUNIT P25"/>
    <property type="match status" value="1"/>
</dbReference>